<dbReference type="Gene3D" id="2.40.10.10">
    <property type="entry name" value="Trypsin-like serine proteases"/>
    <property type="match status" value="2"/>
</dbReference>
<protein>
    <submittedName>
        <fullName evidence="2">Uncharacterized protein</fullName>
    </submittedName>
</protein>
<dbReference type="InterPro" id="IPR050966">
    <property type="entry name" value="Glutamyl_endopeptidase"/>
</dbReference>
<dbReference type="Pfam" id="PF13365">
    <property type="entry name" value="Trypsin_2"/>
    <property type="match status" value="1"/>
</dbReference>
<keyword evidence="1" id="KW-0732">Signal</keyword>
<evidence type="ECO:0000256" key="1">
    <source>
        <dbReference type="ARBA" id="ARBA00022729"/>
    </source>
</evidence>
<dbReference type="InterPro" id="IPR009003">
    <property type="entry name" value="Peptidase_S1_PA"/>
</dbReference>
<sequence>MNLLLSLPLLLVLVQADITHANTTDAFNDKVIYGEDNRTLVSDLDAVYDAEALTFSRAILAQIPNWRITSNDKTTIGIETRDLKTGLNFCDGERFLDQPLVSACTAFMVSPDLIVTAGHCVKDKYDCKKQTWVLDFDDRMDFLPPKSTVSFSKEKAYACKELVSWSQNAKLDYALIRLERPITDRAPLKIRREGKTATNESLMVIGHPLGMPKMLTSNIMIRDNTLDFVFKTNADTFSGNSGSPVLGIKSKMVEGILVRGDDDFKTDFQLGCDRPAKCGDKECRGESVQRSTYLPLKYIPKL</sequence>
<dbReference type="PROSITE" id="PS00134">
    <property type="entry name" value="TRYPSIN_HIS"/>
    <property type="match status" value="1"/>
</dbReference>
<dbReference type="InterPro" id="IPR043504">
    <property type="entry name" value="Peptidase_S1_PA_chymotrypsin"/>
</dbReference>
<dbReference type="EMBL" id="CP025704">
    <property type="protein sequence ID" value="AUN98351.1"/>
    <property type="molecule type" value="Genomic_DNA"/>
</dbReference>
<name>A0A2K9NS59_BACTC</name>
<proteinExistence type="predicted"/>
<reference evidence="2 3" key="1">
    <citation type="submission" date="2018-01" db="EMBL/GenBank/DDBJ databases">
        <title>Complete genome sequence of Bacteriovorax stolpii DSM12778.</title>
        <authorList>
            <person name="Tang B."/>
            <person name="Chang J."/>
        </authorList>
    </citation>
    <scope>NUCLEOTIDE SEQUENCE [LARGE SCALE GENOMIC DNA]</scope>
    <source>
        <strain evidence="2 3">DSM 12778</strain>
    </source>
</reference>
<dbReference type="InterPro" id="IPR001314">
    <property type="entry name" value="Peptidase_S1A"/>
</dbReference>
<dbReference type="RefSeq" id="WP_102243642.1">
    <property type="nucleotide sequence ID" value="NZ_CP025704.1"/>
</dbReference>
<dbReference type="SUPFAM" id="SSF50494">
    <property type="entry name" value="Trypsin-like serine proteases"/>
    <property type="match status" value="1"/>
</dbReference>
<organism evidence="2 3">
    <name type="scientific">Bacteriovorax stolpii</name>
    <name type="common">Bdellovibrio stolpii</name>
    <dbReference type="NCBI Taxonomy" id="960"/>
    <lineage>
        <taxon>Bacteria</taxon>
        <taxon>Pseudomonadati</taxon>
        <taxon>Bdellovibrionota</taxon>
        <taxon>Bacteriovoracia</taxon>
        <taxon>Bacteriovoracales</taxon>
        <taxon>Bacteriovoracaceae</taxon>
        <taxon>Bacteriovorax</taxon>
    </lineage>
</organism>
<dbReference type="GO" id="GO:0004252">
    <property type="term" value="F:serine-type endopeptidase activity"/>
    <property type="evidence" value="ECO:0007669"/>
    <property type="project" value="InterPro"/>
</dbReference>
<gene>
    <name evidence="2" type="ORF">C0V70_09580</name>
</gene>
<dbReference type="AlphaFoldDB" id="A0A2K9NS59"/>
<dbReference type="KEGG" id="bsto:C0V70_09580"/>
<evidence type="ECO:0000313" key="3">
    <source>
        <dbReference type="Proteomes" id="UP000235584"/>
    </source>
</evidence>
<accession>A0A2K9NS59</accession>
<dbReference type="PRINTS" id="PR00722">
    <property type="entry name" value="CHYMOTRYPSIN"/>
</dbReference>
<dbReference type="InterPro" id="IPR018114">
    <property type="entry name" value="TRYPSIN_HIS"/>
</dbReference>
<dbReference type="GO" id="GO:0006508">
    <property type="term" value="P:proteolysis"/>
    <property type="evidence" value="ECO:0007669"/>
    <property type="project" value="InterPro"/>
</dbReference>
<dbReference type="PANTHER" id="PTHR15462:SF8">
    <property type="entry name" value="SERINE PROTEASE"/>
    <property type="match status" value="1"/>
</dbReference>
<dbReference type="Proteomes" id="UP000235584">
    <property type="component" value="Chromosome"/>
</dbReference>
<evidence type="ECO:0000313" key="2">
    <source>
        <dbReference type="EMBL" id="AUN98351.1"/>
    </source>
</evidence>
<dbReference type="PANTHER" id="PTHR15462">
    <property type="entry name" value="SERINE PROTEASE"/>
    <property type="match status" value="1"/>
</dbReference>
<keyword evidence="3" id="KW-1185">Reference proteome</keyword>